<dbReference type="Proteomes" id="UP000232688">
    <property type="component" value="Unassembled WGS sequence"/>
</dbReference>
<accession>A0A2N0S626</accession>
<sequence length="112" mass="12946">MQFMRTRAHHTTGWVNQRIYHGILRMSFSPKCLEEYLLTIAKEKSIITCPNWECARNIETFISPDLFKDTTNSSVDFGSQTSMDVDADVLLTLKRIRNVRRRGANTGSEKTF</sequence>
<evidence type="ECO:0000313" key="2">
    <source>
        <dbReference type="Proteomes" id="UP000232688"/>
    </source>
</evidence>
<dbReference type="OrthoDB" id="10430662at2759"/>
<dbReference type="VEuPathDB" id="FungiDB:RhiirA1_454030"/>
<evidence type="ECO:0000313" key="1">
    <source>
        <dbReference type="EMBL" id="PKC71008.1"/>
    </source>
</evidence>
<dbReference type="EMBL" id="LLXH01000189">
    <property type="protein sequence ID" value="PKC71008.1"/>
    <property type="molecule type" value="Genomic_DNA"/>
</dbReference>
<dbReference type="VEuPathDB" id="FungiDB:RhiirFUN_017160"/>
<organism evidence="1 2">
    <name type="scientific">Rhizophagus irregularis</name>
    <dbReference type="NCBI Taxonomy" id="588596"/>
    <lineage>
        <taxon>Eukaryota</taxon>
        <taxon>Fungi</taxon>
        <taxon>Fungi incertae sedis</taxon>
        <taxon>Mucoromycota</taxon>
        <taxon>Glomeromycotina</taxon>
        <taxon>Glomeromycetes</taxon>
        <taxon>Glomerales</taxon>
        <taxon>Glomeraceae</taxon>
        <taxon>Rhizophagus</taxon>
    </lineage>
</organism>
<reference evidence="1 2" key="2">
    <citation type="submission" date="2017-10" db="EMBL/GenBank/DDBJ databases">
        <title>Genome analyses suggest a sexual origin of heterokaryosis in a supposedly ancient asexual fungus.</title>
        <authorList>
            <person name="Corradi N."/>
            <person name="Sedzielewska K."/>
            <person name="Noel J."/>
            <person name="Charron P."/>
            <person name="Farinelli L."/>
            <person name="Marton T."/>
            <person name="Kruger M."/>
            <person name="Pelin A."/>
            <person name="Brachmann A."/>
            <person name="Corradi N."/>
        </authorList>
    </citation>
    <scope>NUCLEOTIDE SEQUENCE [LARGE SCALE GENOMIC DNA]</scope>
    <source>
        <strain evidence="1 2">A1</strain>
    </source>
</reference>
<proteinExistence type="predicted"/>
<protein>
    <submittedName>
        <fullName evidence="1">Uncharacterized protein</fullName>
    </submittedName>
</protein>
<gene>
    <name evidence="1" type="ORF">RhiirA1_454030</name>
</gene>
<dbReference type="AlphaFoldDB" id="A0A2N0S626"/>
<reference evidence="1 2" key="1">
    <citation type="submission" date="2017-10" db="EMBL/GenBank/DDBJ databases">
        <title>Extensive intraspecific genome diversity in a model arbuscular mycorrhizal fungus.</title>
        <authorList>
            <person name="Chen E.C.H."/>
            <person name="Morin E."/>
            <person name="Baudet D."/>
            <person name="Noel J."/>
            <person name="Ndikumana S."/>
            <person name="Charron P."/>
            <person name="St-Onge C."/>
            <person name="Giorgi J."/>
            <person name="Grigoriev I.V."/>
            <person name="Roux C."/>
            <person name="Martin F.M."/>
            <person name="Corradi N."/>
        </authorList>
    </citation>
    <scope>NUCLEOTIDE SEQUENCE [LARGE SCALE GENOMIC DNA]</scope>
    <source>
        <strain evidence="1 2">A1</strain>
    </source>
</reference>
<comment type="caution">
    <text evidence="1">The sequence shown here is derived from an EMBL/GenBank/DDBJ whole genome shotgun (WGS) entry which is preliminary data.</text>
</comment>
<dbReference type="VEuPathDB" id="FungiDB:FUN_013917"/>
<name>A0A2N0S626_9GLOM</name>